<dbReference type="Proteomes" id="UP000298416">
    <property type="component" value="Unassembled WGS sequence"/>
</dbReference>
<evidence type="ECO:0000256" key="1">
    <source>
        <dbReference type="SAM" id="MobiDB-lite"/>
    </source>
</evidence>
<dbReference type="OrthoDB" id="779250at2759"/>
<feature type="region of interest" description="Disordered" evidence="1">
    <location>
        <begin position="224"/>
        <end position="245"/>
    </location>
</feature>
<reference evidence="2" key="2">
    <citation type="submission" date="2020-08" db="EMBL/GenBank/DDBJ databases">
        <title>Plant Genome Project.</title>
        <authorList>
            <person name="Zhang R.-G."/>
        </authorList>
    </citation>
    <scope>NUCLEOTIDE SEQUENCE</scope>
    <source>
        <strain evidence="2">Huo1</strain>
        <tissue evidence="2">Leaf</tissue>
    </source>
</reference>
<name>A0A8X8XKB9_SALSN</name>
<feature type="region of interest" description="Disordered" evidence="1">
    <location>
        <begin position="50"/>
        <end position="204"/>
    </location>
</feature>
<keyword evidence="3" id="KW-1185">Reference proteome</keyword>
<gene>
    <name evidence="2" type="ORF">SASPL_122644</name>
</gene>
<dbReference type="EMBL" id="PNBA02000008">
    <property type="protein sequence ID" value="KAG6415238.1"/>
    <property type="molecule type" value="Genomic_DNA"/>
</dbReference>
<proteinExistence type="predicted"/>
<dbReference type="PANTHER" id="PTHR35985:SF1">
    <property type="entry name" value="OS07G0675200 PROTEIN"/>
    <property type="match status" value="1"/>
</dbReference>
<dbReference type="AlphaFoldDB" id="A0A8X8XKB9"/>
<accession>A0A8X8XKB9</accession>
<dbReference type="PANTHER" id="PTHR35985">
    <property type="entry name" value="OS07G0675200 PROTEIN"/>
    <property type="match status" value="1"/>
</dbReference>
<reference evidence="2" key="1">
    <citation type="submission" date="2018-01" db="EMBL/GenBank/DDBJ databases">
        <authorList>
            <person name="Mao J.F."/>
        </authorList>
    </citation>
    <scope>NUCLEOTIDE SEQUENCE</scope>
    <source>
        <strain evidence="2">Huo1</strain>
        <tissue evidence="2">Leaf</tissue>
    </source>
</reference>
<feature type="compositionally biased region" description="Polar residues" evidence="1">
    <location>
        <begin position="91"/>
        <end position="100"/>
    </location>
</feature>
<feature type="compositionally biased region" description="Polar residues" evidence="1">
    <location>
        <begin position="176"/>
        <end position="189"/>
    </location>
</feature>
<feature type="compositionally biased region" description="Basic and acidic residues" evidence="1">
    <location>
        <begin position="140"/>
        <end position="158"/>
    </location>
</feature>
<organism evidence="2">
    <name type="scientific">Salvia splendens</name>
    <name type="common">Scarlet sage</name>
    <dbReference type="NCBI Taxonomy" id="180675"/>
    <lineage>
        <taxon>Eukaryota</taxon>
        <taxon>Viridiplantae</taxon>
        <taxon>Streptophyta</taxon>
        <taxon>Embryophyta</taxon>
        <taxon>Tracheophyta</taxon>
        <taxon>Spermatophyta</taxon>
        <taxon>Magnoliopsida</taxon>
        <taxon>eudicotyledons</taxon>
        <taxon>Gunneridae</taxon>
        <taxon>Pentapetalae</taxon>
        <taxon>asterids</taxon>
        <taxon>lamiids</taxon>
        <taxon>Lamiales</taxon>
        <taxon>Lamiaceae</taxon>
        <taxon>Nepetoideae</taxon>
        <taxon>Mentheae</taxon>
        <taxon>Salviinae</taxon>
        <taxon>Salvia</taxon>
        <taxon>Salvia subgen. Calosphace</taxon>
        <taxon>core Calosphace</taxon>
    </lineage>
</organism>
<evidence type="ECO:0000313" key="3">
    <source>
        <dbReference type="Proteomes" id="UP000298416"/>
    </source>
</evidence>
<feature type="compositionally biased region" description="Basic and acidic residues" evidence="1">
    <location>
        <begin position="77"/>
        <end position="90"/>
    </location>
</feature>
<protein>
    <submittedName>
        <fullName evidence="2">Uncharacterized protein</fullName>
    </submittedName>
</protein>
<comment type="caution">
    <text evidence="2">The sequence shown here is derived from an EMBL/GenBank/DDBJ whole genome shotgun (WGS) entry which is preliminary data.</text>
</comment>
<evidence type="ECO:0000313" key="2">
    <source>
        <dbReference type="EMBL" id="KAG6415238.1"/>
    </source>
</evidence>
<sequence length="245" mass="27531">MLRGYCDNIFEEALPSHGLLSQRGKMQSRLALAVAKFNRTLFPQQSVRGCATTSGRTADPAIHAVEEEDVYPTDAMQDEKRRRPPKHDNETYTPPKSPTETAPKLESGGVGPMPDPFGQQKRQSWCAGIDGSPWPEEDGVDRKAQREEQERDNKEYYGHHKASPLSEIEVCDTRKPVTQATDGTAQSESVGYDGNLGERVWRPEQLDTAEEALRRAAEIFRMNAMRGDPDSPHGRVLRQLRGEDW</sequence>